<proteinExistence type="predicted"/>
<dbReference type="InterPro" id="IPR036179">
    <property type="entry name" value="Ig-like_dom_sf"/>
</dbReference>
<name>A0A2C9LQN9_BIOGL</name>
<evidence type="ECO:0000313" key="2">
    <source>
        <dbReference type="Proteomes" id="UP000076420"/>
    </source>
</evidence>
<dbReference type="Proteomes" id="UP000076420">
    <property type="component" value="Unassembled WGS sequence"/>
</dbReference>
<organism evidence="1 2">
    <name type="scientific">Biomphalaria glabrata</name>
    <name type="common">Bloodfluke planorb</name>
    <name type="synonym">Freshwater snail</name>
    <dbReference type="NCBI Taxonomy" id="6526"/>
    <lineage>
        <taxon>Eukaryota</taxon>
        <taxon>Metazoa</taxon>
        <taxon>Spiralia</taxon>
        <taxon>Lophotrochozoa</taxon>
        <taxon>Mollusca</taxon>
        <taxon>Gastropoda</taxon>
        <taxon>Heterobranchia</taxon>
        <taxon>Euthyneura</taxon>
        <taxon>Panpulmonata</taxon>
        <taxon>Hygrophila</taxon>
        <taxon>Lymnaeoidea</taxon>
        <taxon>Planorbidae</taxon>
        <taxon>Biomphalaria</taxon>
    </lineage>
</organism>
<sequence length="100" mass="11327">MTAIHHGNQTFTIITPRPDKYNDNNDTHEPNLKVRNLSLSDGGRYECSSNLTQDSVGANLLVIGTPTCHNYNPEVFYGQNVSLECLVFYAGYKHPEIIWR</sequence>
<dbReference type="AlphaFoldDB" id="A0A2C9LQN9"/>
<dbReference type="VEuPathDB" id="VectorBase:BGLAX_038496"/>
<dbReference type="VEuPathDB" id="VectorBase:BGLB033859"/>
<accession>A0A2C9LQN9</accession>
<evidence type="ECO:0000313" key="1">
    <source>
        <dbReference type="EnsemblMetazoa" id="BGLB033859-PA"/>
    </source>
</evidence>
<dbReference type="SUPFAM" id="SSF48726">
    <property type="entry name" value="Immunoglobulin"/>
    <property type="match status" value="1"/>
</dbReference>
<gene>
    <name evidence="1" type="primary">106063055</name>
</gene>
<reference evidence="1" key="1">
    <citation type="submission" date="2020-05" db="UniProtKB">
        <authorList>
            <consortium name="EnsemblMetazoa"/>
        </authorList>
    </citation>
    <scope>IDENTIFICATION</scope>
    <source>
        <strain evidence="1">BB02</strain>
    </source>
</reference>
<dbReference type="EnsemblMetazoa" id="BGLB033859-RA">
    <property type="protein sequence ID" value="BGLB033859-PA"/>
    <property type="gene ID" value="BGLB033859"/>
</dbReference>
<dbReference type="KEGG" id="bgt:106063055"/>
<protein>
    <recommendedName>
        <fullName evidence="3">Ig-like domain-containing protein</fullName>
    </recommendedName>
</protein>
<evidence type="ECO:0008006" key="3">
    <source>
        <dbReference type="Google" id="ProtNLM"/>
    </source>
</evidence>